<dbReference type="PROSITE" id="PS50935">
    <property type="entry name" value="SSB"/>
    <property type="match status" value="1"/>
</dbReference>
<organism evidence="4 5">
    <name type="scientific">Nocardioides humilatus</name>
    <dbReference type="NCBI Taxonomy" id="2607660"/>
    <lineage>
        <taxon>Bacteria</taxon>
        <taxon>Bacillati</taxon>
        <taxon>Actinomycetota</taxon>
        <taxon>Actinomycetes</taxon>
        <taxon>Propionibacteriales</taxon>
        <taxon>Nocardioidaceae</taxon>
        <taxon>Nocardioides</taxon>
    </lineage>
</organism>
<dbReference type="SUPFAM" id="SSF50249">
    <property type="entry name" value="Nucleic acid-binding proteins"/>
    <property type="match status" value="1"/>
</dbReference>
<name>A0A5B1LGN0_9ACTN</name>
<proteinExistence type="predicted"/>
<reference evidence="4 5" key="2">
    <citation type="submission" date="2019-09" db="EMBL/GenBank/DDBJ databases">
        <authorList>
            <person name="Jin C."/>
        </authorList>
    </citation>
    <scope>NUCLEOTIDE SEQUENCE [LARGE SCALE GENOMIC DNA]</scope>
    <source>
        <strain evidence="4 5">BN130099</strain>
    </source>
</reference>
<evidence type="ECO:0000313" key="4">
    <source>
        <dbReference type="EMBL" id="KAA1418819.1"/>
    </source>
</evidence>
<keyword evidence="5" id="KW-1185">Reference proteome</keyword>
<dbReference type="RefSeq" id="WP_149728159.1">
    <property type="nucleotide sequence ID" value="NZ_VUJV01000003.1"/>
</dbReference>
<evidence type="ECO:0000256" key="3">
    <source>
        <dbReference type="SAM" id="MobiDB-lite"/>
    </source>
</evidence>
<dbReference type="CDD" id="cd04496">
    <property type="entry name" value="SSB_OBF"/>
    <property type="match status" value="1"/>
</dbReference>
<dbReference type="Proteomes" id="UP000325003">
    <property type="component" value="Unassembled WGS sequence"/>
</dbReference>
<evidence type="ECO:0000313" key="5">
    <source>
        <dbReference type="Proteomes" id="UP000325003"/>
    </source>
</evidence>
<accession>A0A5B1LGN0</accession>
<sequence>MNSVVSGREGDRGYRRTDMINDTMVTIQGWIGSEPQLREVAGTSVANFRVGCTPRRFNRTRQEWVDGATQWYGVSAWRVLGEHCKRSLRVGDAVIVHGRLTARTFDRNGVEATALEIDAVVVGHDLTRGVTSFSKTVGNARRDGGQDDAQRDQHGVAVVDPWETSEDTQPAVAGAA</sequence>
<keyword evidence="1 2" id="KW-0238">DNA-binding</keyword>
<evidence type="ECO:0000256" key="1">
    <source>
        <dbReference type="ARBA" id="ARBA00023125"/>
    </source>
</evidence>
<feature type="region of interest" description="Disordered" evidence="3">
    <location>
        <begin position="136"/>
        <end position="176"/>
    </location>
</feature>
<dbReference type="EMBL" id="VUJV01000003">
    <property type="protein sequence ID" value="KAA1418819.1"/>
    <property type="molecule type" value="Genomic_DNA"/>
</dbReference>
<reference evidence="4 5" key="1">
    <citation type="submission" date="2019-09" db="EMBL/GenBank/DDBJ databases">
        <title>Nocardioides panacisoli sp. nov., isolated from the soil of a ginseng field.</title>
        <authorList>
            <person name="Cho C."/>
        </authorList>
    </citation>
    <scope>NUCLEOTIDE SEQUENCE [LARGE SCALE GENOMIC DNA]</scope>
    <source>
        <strain evidence="4 5">BN130099</strain>
    </source>
</reference>
<comment type="caution">
    <text evidence="4">The sequence shown here is derived from an EMBL/GenBank/DDBJ whole genome shotgun (WGS) entry which is preliminary data.</text>
</comment>
<dbReference type="InterPro" id="IPR000424">
    <property type="entry name" value="Primosome_PriB/ssb"/>
</dbReference>
<dbReference type="Pfam" id="PF00436">
    <property type="entry name" value="SSB"/>
    <property type="match status" value="1"/>
</dbReference>
<dbReference type="GO" id="GO:0003697">
    <property type="term" value="F:single-stranded DNA binding"/>
    <property type="evidence" value="ECO:0007669"/>
    <property type="project" value="InterPro"/>
</dbReference>
<gene>
    <name evidence="4" type="ORF">F0U44_10040</name>
</gene>
<feature type="compositionally biased region" description="Basic and acidic residues" evidence="3">
    <location>
        <begin position="140"/>
        <end position="154"/>
    </location>
</feature>
<protein>
    <submittedName>
        <fullName evidence="4">Single-stranded DNA-binding protein</fullName>
    </submittedName>
</protein>
<dbReference type="AlphaFoldDB" id="A0A5B1LGN0"/>
<dbReference type="Gene3D" id="2.40.50.140">
    <property type="entry name" value="Nucleic acid-binding proteins"/>
    <property type="match status" value="1"/>
</dbReference>
<evidence type="ECO:0000256" key="2">
    <source>
        <dbReference type="PROSITE-ProRule" id="PRU00252"/>
    </source>
</evidence>
<dbReference type="InterPro" id="IPR012340">
    <property type="entry name" value="NA-bd_OB-fold"/>
</dbReference>